<evidence type="ECO:0000313" key="3">
    <source>
        <dbReference type="Proteomes" id="UP000190105"/>
    </source>
</evidence>
<dbReference type="PANTHER" id="PTHR43617">
    <property type="entry name" value="L-AMINO ACID N-ACETYLTRANSFERASE"/>
    <property type="match status" value="1"/>
</dbReference>
<name>A0A1T4XU82_9CLOT</name>
<dbReference type="OrthoDB" id="118633at2"/>
<dbReference type="InterPro" id="IPR000182">
    <property type="entry name" value="GNAT_dom"/>
</dbReference>
<dbReference type="Proteomes" id="UP000190105">
    <property type="component" value="Unassembled WGS sequence"/>
</dbReference>
<dbReference type="CDD" id="cd04301">
    <property type="entry name" value="NAT_SF"/>
    <property type="match status" value="1"/>
</dbReference>
<organism evidence="2 3">
    <name type="scientific">Caloramator quimbayensis</name>
    <dbReference type="NCBI Taxonomy" id="1147123"/>
    <lineage>
        <taxon>Bacteria</taxon>
        <taxon>Bacillati</taxon>
        <taxon>Bacillota</taxon>
        <taxon>Clostridia</taxon>
        <taxon>Eubacteriales</taxon>
        <taxon>Clostridiaceae</taxon>
        <taxon>Caloramator</taxon>
    </lineage>
</organism>
<keyword evidence="3" id="KW-1185">Reference proteome</keyword>
<reference evidence="3" key="1">
    <citation type="submission" date="2017-02" db="EMBL/GenBank/DDBJ databases">
        <authorList>
            <person name="Varghese N."/>
            <person name="Submissions S."/>
        </authorList>
    </citation>
    <scope>NUCLEOTIDE SEQUENCE [LARGE SCALE GENOMIC DNA]</scope>
    <source>
        <strain evidence="3">USBA 833</strain>
    </source>
</reference>
<dbReference type="RefSeq" id="WP_078696882.1">
    <property type="nucleotide sequence ID" value="NZ_FUYH01000013.1"/>
</dbReference>
<dbReference type="GO" id="GO:0016747">
    <property type="term" value="F:acyltransferase activity, transferring groups other than amino-acyl groups"/>
    <property type="evidence" value="ECO:0007669"/>
    <property type="project" value="InterPro"/>
</dbReference>
<dbReference type="InterPro" id="IPR016181">
    <property type="entry name" value="Acyl_CoA_acyltransferase"/>
</dbReference>
<dbReference type="Gene3D" id="3.40.630.30">
    <property type="match status" value="1"/>
</dbReference>
<gene>
    <name evidence="2" type="ORF">SAMN05443428_11329</name>
</gene>
<dbReference type="STRING" id="1147123.SAMN05443428_11329"/>
<evidence type="ECO:0000313" key="2">
    <source>
        <dbReference type="EMBL" id="SKA92963.1"/>
    </source>
</evidence>
<dbReference type="PANTHER" id="PTHR43617:SF22">
    <property type="entry name" value="L-AMINO ACID N-ACETYLTRANSFERASE AAAT"/>
    <property type="match status" value="1"/>
</dbReference>
<dbReference type="InterPro" id="IPR050276">
    <property type="entry name" value="MshD_Acetyltransferase"/>
</dbReference>
<protein>
    <submittedName>
        <fullName evidence="2">N-acetylglutamate synthase, GNAT family</fullName>
    </submittedName>
</protein>
<dbReference type="SUPFAM" id="SSF55729">
    <property type="entry name" value="Acyl-CoA N-acyltransferases (Nat)"/>
    <property type="match status" value="1"/>
</dbReference>
<dbReference type="EMBL" id="FUYH01000013">
    <property type="protein sequence ID" value="SKA92963.1"/>
    <property type="molecule type" value="Genomic_DNA"/>
</dbReference>
<dbReference type="PROSITE" id="PS51186">
    <property type="entry name" value="GNAT"/>
    <property type="match status" value="1"/>
</dbReference>
<evidence type="ECO:0000259" key="1">
    <source>
        <dbReference type="PROSITE" id="PS51186"/>
    </source>
</evidence>
<accession>A0A1T4XU82</accession>
<sequence length="159" mass="18923">MDVLIREAIIEDYKNLSEIYEELDEYHRLNHPELFVKPNKIPRDKSYIQNIISDERKALFVAEIESKIVGLAECYILKPPNFGVFREREWVQLDSIVVKKEYQNLKIGTMLLEKVIEWAKGKGIDRIELKVYLFNENALNFYLEKGFKELSKVMYFDII</sequence>
<dbReference type="AlphaFoldDB" id="A0A1T4XU82"/>
<dbReference type="Pfam" id="PF00583">
    <property type="entry name" value="Acetyltransf_1"/>
    <property type="match status" value="1"/>
</dbReference>
<proteinExistence type="predicted"/>
<feature type="domain" description="N-acetyltransferase" evidence="1">
    <location>
        <begin position="3"/>
        <end position="159"/>
    </location>
</feature>